<organism evidence="1 2">
    <name type="scientific">Pantoea phage vB_PagS_AAS23</name>
    <dbReference type="NCBI Taxonomy" id="2499073"/>
    <lineage>
        <taxon>Viruses</taxon>
        <taxon>Duplodnaviria</taxon>
        <taxon>Heunggongvirae</taxon>
        <taxon>Uroviricota</taxon>
        <taxon>Caudoviricetes</taxon>
        <taxon>Drexlerviridae</taxon>
        <taxon>Sauletekiovirus</taxon>
        <taxon>Sauletekiovirus AAS23</taxon>
    </lineage>
</organism>
<accession>A0A3S9U7T8</accession>
<dbReference type="EMBL" id="MK095606">
    <property type="protein sequence ID" value="AZS06391.1"/>
    <property type="molecule type" value="Genomic_DNA"/>
</dbReference>
<evidence type="ECO:0000313" key="2">
    <source>
        <dbReference type="Proteomes" id="UP000288641"/>
    </source>
</evidence>
<sequence length="61" mass="7001">MSKSDRSDLEPHTIYLLSYCPIMICITQEVAENVAAKLYKAGSYRIRRSTDDDIKYVIGEE</sequence>
<proteinExistence type="predicted"/>
<protein>
    <submittedName>
        <fullName evidence="1">Uncharacterized protein</fullName>
    </submittedName>
</protein>
<keyword evidence="2" id="KW-1185">Reference proteome</keyword>
<dbReference type="Proteomes" id="UP000288641">
    <property type="component" value="Segment"/>
</dbReference>
<name>A0A3S9U7T8_9CAUD</name>
<evidence type="ECO:0000313" key="1">
    <source>
        <dbReference type="EMBL" id="AZS06391.1"/>
    </source>
</evidence>
<gene>
    <name evidence="1" type="ORF">AAS23_gp78</name>
</gene>
<reference evidence="1 2" key="1">
    <citation type="submission" date="2018-10" db="EMBL/GenBank/DDBJ databases">
        <title>Complete genome sequence of Pantoea phage vB_PagS_AAS23.</title>
        <authorList>
            <person name="Truncaite L."/>
            <person name="Simoliuniene M."/>
            <person name="Kazlauskas D."/>
            <person name="Meskys R."/>
            <person name="Simoliunas E."/>
        </authorList>
    </citation>
    <scope>NUCLEOTIDE SEQUENCE [LARGE SCALE GENOMIC DNA]</scope>
    <source>
        <strain evidence="1">AAS23</strain>
    </source>
</reference>